<comment type="caution">
    <text evidence="1">The sequence shown here is derived from an EMBL/GenBank/DDBJ whole genome shotgun (WGS) entry which is preliminary data.</text>
</comment>
<accession>A0AA86U1N6</accession>
<keyword evidence="3" id="KW-1185">Reference proteome</keyword>
<sequence length="203" mass="23772">MFNPKNTPQLRQLRFESAMKKPFRTKSEQIYIRRTDSLICEMQEKVTEVKHFQQQVNITKSHIKDSIIQTQQSLEETIIERQKQILKASKFLDFGSNSNLAPGKSMASQVLQSNRPSGMWKNNLSGDQVYAIKKYRIDKNIRENVMKEFKYNKNSVQDVLKALTYVFSGAITVNLSKYKFQKQSYSEKIGNLIKQLEDESKRY</sequence>
<protein>
    <submittedName>
        <fullName evidence="2">Hypothetical_protein</fullName>
    </submittedName>
</protein>
<reference evidence="2 3" key="2">
    <citation type="submission" date="2024-07" db="EMBL/GenBank/DDBJ databases">
        <authorList>
            <person name="Akdeniz Z."/>
        </authorList>
    </citation>
    <scope>NUCLEOTIDE SEQUENCE [LARGE SCALE GENOMIC DNA]</scope>
</reference>
<evidence type="ECO:0000313" key="1">
    <source>
        <dbReference type="EMBL" id="CAI9927853.1"/>
    </source>
</evidence>
<dbReference type="Proteomes" id="UP001642409">
    <property type="component" value="Unassembled WGS sequence"/>
</dbReference>
<dbReference type="AlphaFoldDB" id="A0AA86U1N6"/>
<evidence type="ECO:0000313" key="2">
    <source>
        <dbReference type="EMBL" id="CAL5975388.1"/>
    </source>
</evidence>
<name>A0AA86U1N6_9EUKA</name>
<proteinExistence type="predicted"/>
<dbReference type="EMBL" id="CAXDID020000006">
    <property type="protein sequence ID" value="CAL5975388.1"/>
    <property type="molecule type" value="Genomic_DNA"/>
</dbReference>
<organism evidence="1">
    <name type="scientific">Hexamita inflata</name>
    <dbReference type="NCBI Taxonomy" id="28002"/>
    <lineage>
        <taxon>Eukaryota</taxon>
        <taxon>Metamonada</taxon>
        <taxon>Diplomonadida</taxon>
        <taxon>Hexamitidae</taxon>
        <taxon>Hexamitinae</taxon>
        <taxon>Hexamita</taxon>
    </lineage>
</organism>
<evidence type="ECO:0000313" key="3">
    <source>
        <dbReference type="Proteomes" id="UP001642409"/>
    </source>
</evidence>
<dbReference type="EMBL" id="CATOUU010000386">
    <property type="protein sequence ID" value="CAI9927853.1"/>
    <property type="molecule type" value="Genomic_DNA"/>
</dbReference>
<gene>
    <name evidence="1" type="ORF">HINF_LOCUS15498</name>
    <name evidence="2" type="ORF">HINF_LOCUS3307</name>
</gene>
<reference evidence="1" key="1">
    <citation type="submission" date="2023-06" db="EMBL/GenBank/DDBJ databases">
        <authorList>
            <person name="Kurt Z."/>
        </authorList>
    </citation>
    <scope>NUCLEOTIDE SEQUENCE</scope>
</reference>